<organism evidence="2 3">
    <name type="scientific">Theobroma cacao</name>
    <name type="common">Cacao</name>
    <name type="synonym">Cocoa</name>
    <dbReference type="NCBI Taxonomy" id="3641"/>
    <lineage>
        <taxon>Eukaryota</taxon>
        <taxon>Viridiplantae</taxon>
        <taxon>Streptophyta</taxon>
        <taxon>Embryophyta</taxon>
        <taxon>Tracheophyta</taxon>
        <taxon>Spermatophyta</taxon>
        <taxon>Magnoliopsida</taxon>
        <taxon>eudicotyledons</taxon>
        <taxon>Gunneridae</taxon>
        <taxon>Pentapetalae</taxon>
        <taxon>rosids</taxon>
        <taxon>malvids</taxon>
        <taxon>Malvales</taxon>
        <taxon>Malvaceae</taxon>
        <taxon>Byttnerioideae</taxon>
        <taxon>Theobroma</taxon>
    </lineage>
</organism>
<sequence length="66" mass="7446">MAVSRCWPTSKIKRLIPRTSKSLTLPDHLWPSHIYILQVVAPTKPNLPSATQRFSSQSSLVHEGHN</sequence>
<keyword evidence="3" id="KW-1185">Reference proteome</keyword>
<evidence type="ECO:0000256" key="1">
    <source>
        <dbReference type="SAM" id="MobiDB-lite"/>
    </source>
</evidence>
<evidence type="ECO:0000313" key="3">
    <source>
        <dbReference type="Proteomes" id="UP000026915"/>
    </source>
</evidence>
<reference evidence="2 3" key="1">
    <citation type="journal article" date="2013" name="Genome Biol.">
        <title>The genome sequence of the most widely cultivated cacao type and its use to identify candidate genes regulating pod color.</title>
        <authorList>
            <person name="Motamayor J.C."/>
            <person name="Mockaitis K."/>
            <person name="Schmutz J."/>
            <person name="Haiminen N."/>
            <person name="Iii D.L."/>
            <person name="Cornejo O."/>
            <person name="Findley S.D."/>
            <person name="Zheng P."/>
            <person name="Utro F."/>
            <person name="Royaert S."/>
            <person name="Saski C."/>
            <person name="Jenkins J."/>
            <person name="Podicheti R."/>
            <person name="Zhao M."/>
            <person name="Scheffler B.E."/>
            <person name="Stack J.C."/>
            <person name="Feltus F.A."/>
            <person name="Mustiga G.M."/>
            <person name="Amores F."/>
            <person name="Phillips W."/>
            <person name="Marelli J.P."/>
            <person name="May G.D."/>
            <person name="Shapiro H."/>
            <person name="Ma J."/>
            <person name="Bustamante C.D."/>
            <person name="Schnell R.J."/>
            <person name="Main D."/>
            <person name="Gilbert D."/>
            <person name="Parida L."/>
            <person name="Kuhn D.N."/>
        </authorList>
    </citation>
    <scope>NUCLEOTIDE SEQUENCE [LARGE SCALE GENOMIC DNA]</scope>
    <source>
        <strain evidence="3">cv. Matina 1-6</strain>
    </source>
</reference>
<evidence type="ECO:0000313" key="2">
    <source>
        <dbReference type="EMBL" id="EOY21628.1"/>
    </source>
</evidence>
<dbReference type="HOGENOM" id="CLU_2836372_0_0_1"/>
<dbReference type="Gramene" id="EOY21628">
    <property type="protein sequence ID" value="EOY21628"/>
    <property type="gene ID" value="TCM_013600"/>
</dbReference>
<dbReference type="AlphaFoldDB" id="A0A061FX54"/>
<name>A0A061FX54_THECC</name>
<dbReference type="InParanoid" id="A0A061FX54"/>
<proteinExistence type="predicted"/>
<feature type="region of interest" description="Disordered" evidence="1">
    <location>
        <begin position="47"/>
        <end position="66"/>
    </location>
</feature>
<protein>
    <submittedName>
        <fullName evidence="2">Uncharacterized protein</fullName>
    </submittedName>
</protein>
<gene>
    <name evidence="2" type="ORF">TCM_013600</name>
</gene>
<dbReference type="EMBL" id="CM001881">
    <property type="protein sequence ID" value="EOY21628.1"/>
    <property type="molecule type" value="Genomic_DNA"/>
</dbReference>
<dbReference type="Proteomes" id="UP000026915">
    <property type="component" value="Chromosome 3"/>
</dbReference>
<accession>A0A061FX54</accession>
<feature type="compositionally biased region" description="Polar residues" evidence="1">
    <location>
        <begin position="47"/>
        <end position="60"/>
    </location>
</feature>